<dbReference type="SUPFAM" id="SSF52047">
    <property type="entry name" value="RNI-like"/>
    <property type="match status" value="1"/>
</dbReference>
<evidence type="ECO:0000313" key="4">
    <source>
        <dbReference type="Proteomes" id="UP001619887"/>
    </source>
</evidence>
<dbReference type="InterPro" id="IPR001611">
    <property type="entry name" value="Leu-rich_rpt"/>
</dbReference>
<dbReference type="InterPro" id="IPR051261">
    <property type="entry name" value="NLR"/>
</dbReference>
<name>A0ABD2G2B4_PAGBO</name>
<proteinExistence type="predicted"/>
<evidence type="ECO:0000256" key="2">
    <source>
        <dbReference type="ARBA" id="ARBA00022737"/>
    </source>
</evidence>
<keyword evidence="2" id="KW-0677">Repeat</keyword>
<keyword evidence="4" id="KW-1185">Reference proteome</keyword>
<dbReference type="Pfam" id="PF00560">
    <property type="entry name" value="LRR_1"/>
    <property type="match status" value="2"/>
</dbReference>
<organism evidence="3 4">
    <name type="scientific">Pagothenia borchgrevinki</name>
    <name type="common">Bald rockcod</name>
    <name type="synonym">Trematomus borchgrevinki</name>
    <dbReference type="NCBI Taxonomy" id="8213"/>
    <lineage>
        <taxon>Eukaryota</taxon>
        <taxon>Metazoa</taxon>
        <taxon>Chordata</taxon>
        <taxon>Craniata</taxon>
        <taxon>Vertebrata</taxon>
        <taxon>Euteleostomi</taxon>
        <taxon>Actinopterygii</taxon>
        <taxon>Neopterygii</taxon>
        <taxon>Teleostei</taxon>
        <taxon>Neoteleostei</taxon>
        <taxon>Acanthomorphata</taxon>
        <taxon>Eupercaria</taxon>
        <taxon>Perciformes</taxon>
        <taxon>Notothenioidei</taxon>
        <taxon>Nototheniidae</taxon>
        <taxon>Pagothenia</taxon>
    </lineage>
</organism>
<evidence type="ECO:0000313" key="3">
    <source>
        <dbReference type="EMBL" id="KAL3047978.1"/>
    </source>
</evidence>
<protein>
    <submittedName>
        <fullName evidence="3">Uncharacterized protein</fullName>
    </submittedName>
</protein>
<dbReference type="SMART" id="SM00368">
    <property type="entry name" value="LRR_RI"/>
    <property type="match status" value="9"/>
</dbReference>
<dbReference type="Proteomes" id="UP001619887">
    <property type="component" value="Unassembled WGS sequence"/>
</dbReference>
<gene>
    <name evidence="3" type="ORF">OYC64_022024</name>
</gene>
<dbReference type="Gene3D" id="3.80.10.10">
    <property type="entry name" value="Ribonuclease Inhibitor"/>
    <property type="match status" value="2"/>
</dbReference>
<reference evidence="3 4" key="1">
    <citation type="journal article" date="2022" name="G3 (Bethesda)">
        <title>Evaluating Illumina-, Nanopore-, and PacBio-based genome assembly strategies with the bald notothen, Trematomus borchgrevinki.</title>
        <authorList>
            <person name="Rayamajhi N."/>
            <person name="Cheng C.C."/>
            <person name="Catchen J.M."/>
        </authorList>
    </citation>
    <scope>NUCLEOTIDE SEQUENCE [LARGE SCALE GENOMIC DNA]</scope>
    <source>
        <strain evidence="3">AGRC-2024</strain>
    </source>
</reference>
<comment type="caution">
    <text evidence="3">The sequence shown here is derived from an EMBL/GenBank/DDBJ whole genome shotgun (WGS) entry which is preliminary data.</text>
</comment>
<dbReference type="EMBL" id="JBIYXZ010002084">
    <property type="protein sequence ID" value="KAL3047978.1"/>
    <property type="molecule type" value="Genomic_DNA"/>
</dbReference>
<reference evidence="3 4" key="2">
    <citation type="journal article" date="2024" name="G3 (Bethesda)">
        <title>The genome of the cryopelagic Antarctic bald notothen, Trematomus borchgrevinki.</title>
        <authorList>
            <person name="Rayamajhi N."/>
            <person name="Rivera-Colon A.G."/>
            <person name="Minhas B.F."/>
            <person name="Cheng C.C."/>
            <person name="Catchen J.M."/>
        </authorList>
    </citation>
    <scope>NUCLEOTIDE SEQUENCE [LARGE SCALE GENOMIC DNA]</scope>
    <source>
        <strain evidence="3">AGRC-2024</strain>
    </source>
</reference>
<dbReference type="PANTHER" id="PTHR24106">
    <property type="entry name" value="NACHT, LRR AND CARD DOMAINS-CONTAINING"/>
    <property type="match status" value="1"/>
</dbReference>
<accession>A0ABD2G2B4</accession>
<sequence>MFSLFRLRGCWLSEISLSALISALKSNLHLRDLDLSENVLKDSGVELLRDLLESPDCRLETLRLSDCSLSEISLSALISALKSNLHLRVLDLSENVLKDSGELLRDLLESPDCRLETLRLSDCSLSEISLSALISALKSNLHLRVLDLSENVLKDSGELLRDLLESPDCRLETLRLRRCSLSEISWSALISALKSNLHLRDLDLSENVLKDSDVKLLRDLLESPDCRLQTLSLRSCSLSEISCSALISALKSNLHLRDLDLSFNDLKDSGVKLLRDLVESPDCRLETLRSVH</sequence>
<keyword evidence="1" id="KW-0433">Leucine-rich repeat</keyword>
<dbReference type="AlphaFoldDB" id="A0ABD2G2B4"/>
<evidence type="ECO:0000256" key="1">
    <source>
        <dbReference type="ARBA" id="ARBA00022614"/>
    </source>
</evidence>
<dbReference type="InterPro" id="IPR032675">
    <property type="entry name" value="LRR_dom_sf"/>
</dbReference>
<dbReference type="Pfam" id="PF13516">
    <property type="entry name" value="LRR_6"/>
    <property type="match status" value="5"/>
</dbReference>